<keyword evidence="4" id="KW-0238">DNA-binding</keyword>
<dbReference type="EMBL" id="DXBV01000033">
    <property type="protein sequence ID" value="HIZ30357.1"/>
    <property type="molecule type" value="Genomic_DNA"/>
</dbReference>
<reference evidence="7" key="2">
    <citation type="submission" date="2021-04" db="EMBL/GenBank/DDBJ databases">
        <authorList>
            <person name="Gilroy R."/>
        </authorList>
    </citation>
    <scope>NUCLEOTIDE SEQUENCE</scope>
    <source>
        <strain evidence="7">ChiGjej4B4-18154</strain>
    </source>
</reference>
<evidence type="ECO:0000256" key="5">
    <source>
        <dbReference type="ARBA" id="ARBA00023172"/>
    </source>
</evidence>
<dbReference type="GO" id="GO:0006310">
    <property type="term" value="P:DNA recombination"/>
    <property type="evidence" value="ECO:0007669"/>
    <property type="project" value="UniProtKB-KW"/>
</dbReference>
<dbReference type="PANTHER" id="PTHR30349:SF41">
    <property type="entry name" value="INTEGRASE_RECOMBINASE PROTEIN MJ0367-RELATED"/>
    <property type="match status" value="1"/>
</dbReference>
<feature type="domain" description="Tyr recombinase" evidence="6">
    <location>
        <begin position="174"/>
        <end position="378"/>
    </location>
</feature>
<comment type="caution">
    <text evidence="7">The sequence shown here is derived from an EMBL/GenBank/DDBJ whole genome shotgun (WGS) entry which is preliminary data.</text>
</comment>
<dbReference type="GO" id="GO:0003677">
    <property type="term" value="F:DNA binding"/>
    <property type="evidence" value="ECO:0007669"/>
    <property type="project" value="UniProtKB-KW"/>
</dbReference>
<dbReference type="Pfam" id="PF14659">
    <property type="entry name" value="Phage_int_SAM_3"/>
    <property type="match status" value="1"/>
</dbReference>
<evidence type="ECO:0000256" key="1">
    <source>
        <dbReference type="ARBA" id="ARBA00003283"/>
    </source>
</evidence>
<evidence type="ECO:0000256" key="4">
    <source>
        <dbReference type="ARBA" id="ARBA00023125"/>
    </source>
</evidence>
<evidence type="ECO:0000259" key="6">
    <source>
        <dbReference type="PROSITE" id="PS51898"/>
    </source>
</evidence>
<dbReference type="InterPro" id="IPR010998">
    <property type="entry name" value="Integrase_recombinase_N"/>
</dbReference>
<dbReference type="InterPro" id="IPR002104">
    <property type="entry name" value="Integrase_catalytic"/>
</dbReference>
<dbReference type="Gene3D" id="1.10.443.10">
    <property type="entry name" value="Intergrase catalytic core"/>
    <property type="match status" value="1"/>
</dbReference>
<evidence type="ECO:0000313" key="8">
    <source>
        <dbReference type="Proteomes" id="UP000824035"/>
    </source>
</evidence>
<evidence type="ECO:0000256" key="3">
    <source>
        <dbReference type="ARBA" id="ARBA00022908"/>
    </source>
</evidence>
<protein>
    <submittedName>
        <fullName evidence="7">Site-specific integrase</fullName>
    </submittedName>
</protein>
<evidence type="ECO:0000256" key="2">
    <source>
        <dbReference type="ARBA" id="ARBA00008857"/>
    </source>
</evidence>
<dbReference type="Gene3D" id="1.10.150.130">
    <property type="match status" value="1"/>
</dbReference>
<keyword evidence="5" id="KW-0233">DNA recombination</keyword>
<dbReference type="Pfam" id="PF00589">
    <property type="entry name" value="Phage_integrase"/>
    <property type="match status" value="1"/>
</dbReference>
<reference evidence="7" key="1">
    <citation type="journal article" date="2021" name="PeerJ">
        <title>Extensive microbial diversity within the chicken gut microbiome revealed by metagenomics and culture.</title>
        <authorList>
            <person name="Gilroy R."/>
            <person name="Ravi A."/>
            <person name="Getino M."/>
            <person name="Pursley I."/>
            <person name="Horton D.L."/>
            <person name="Alikhan N.F."/>
            <person name="Baker D."/>
            <person name="Gharbi K."/>
            <person name="Hall N."/>
            <person name="Watson M."/>
            <person name="Adriaenssens E.M."/>
            <person name="Foster-Nyarko E."/>
            <person name="Jarju S."/>
            <person name="Secka A."/>
            <person name="Antonio M."/>
            <person name="Oren A."/>
            <person name="Chaudhuri R.R."/>
            <person name="La Ragione R."/>
            <person name="Hildebrand F."/>
            <person name="Pallen M.J."/>
        </authorList>
    </citation>
    <scope>NUCLEOTIDE SEQUENCE</scope>
    <source>
        <strain evidence="7">ChiGjej4B4-18154</strain>
    </source>
</reference>
<name>A0A9D2E3Y0_9FIRM</name>
<comment type="function">
    <text evidence="1">Site-specific tyrosine recombinase, which acts by catalyzing the cutting and rejoining of the recombining DNA molecules.</text>
</comment>
<dbReference type="GO" id="GO:0015074">
    <property type="term" value="P:DNA integration"/>
    <property type="evidence" value="ECO:0007669"/>
    <property type="project" value="UniProtKB-KW"/>
</dbReference>
<comment type="similarity">
    <text evidence="2">Belongs to the 'phage' integrase family.</text>
</comment>
<dbReference type="InterPro" id="IPR004107">
    <property type="entry name" value="Integrase_SAM-like_N"/>
</dbReference>
<dbReference type="PROSITE" id="PS51898">
    <property type="entry name" value="TYR_RECOMBINASE"/>
    <property type="match status" value="1"/>
</dbReference>
<dbReference type="PANTHER" id="PTHR30349">
    <property type="entry name" value="PHAGE INTEGRASE-RELATED"/>
    <property type="match status" value="1"/>
</dbReference>
<dbReference type="InterPro" id="IPR011010">
    <property type="entry name" value="DNA_brk_join_enz"/>
</dbReference>
<dbReference type="InterPro" id="IPR050090">
    <property type="entry name" value="Tyrosine_recombinase_XerCD"/>
</dbReference>
<accession>A0A9D2E3Y0</accession>
<dbReference type="Proteomes" id="UP000824035">
    <property type="component" value="Unassembled WGS sequence"/>
</dbReference>
<keyword evidence="3" id="KW-0229">DNA integration</keyword>
<organism evidence="7 8">
    <name type="scientific">Candidatus Allofournierella merdipullorum</name>
    <dbReference type="NCBI Taxonomy" id="2838595"/>
    <lineage>
        <taxon>Bacteria</taxon>
        <taxon>Bacillati</taxon>
        <taxon>Bacillota</taxon>
        <taxon>Clostridia</taxon>
        <taxon>Eubacteriales</taxon>
        <taxon>Oscillospiraceae</taxon>
        <taxon>Allofournierella</taxon>
    </lineage>
</organism>
<evidence type="ECO:0000313" key="7">
    <source>
        <dbReference type="EMBL" id="HIZ30357.1"/>
    </source>
</evidence>
<proteinExistence type="inferred from homology"/>
<sequence>MVAGRLAEKNGYFYIVLSYNGPDGKRVQKWQGTGLPVKGNKKKAEDLLRQARHSFTPPAPDRSTDLSPDMLFSDYMLYWLKIIRTSVEPTTWSGYCFNVKDHIVPYFEPTGITLGGLKASHIQRFYLHELETLKATSVIKQHANMHKALKYAVKLDLIPGNPVDKVERPKLQKYMASYYTAQEMEELFQAARGSRLELIILFAAFYGLRRSEVLGLRWDAIDFEAGTLTIRHIVTSANIEGKHILIQADRAKTSSSLRTLPLVEGFAQRLKELKEQQEYNERLCGNCYNKKYKGYLFVDEMGNLILPNAVSENFGKLLKAHGLRHIRFHDLRHSCASLLLKQGVPMKQIQEWLGHSDISTTANIYAHLDSQSKQLSAATMEKALALPEELPESRW</sequence>
<dbReference type="SUPFAM" id="SSF56349">
    <property type="entry name" value="DNA breaking-rejoining enzymes"/>
    <property type="match status" value="1"/>
</dbReference>
<dbReference type="AlphaFoldDB" id="A0A9D2E3Y0"/>
<dbReference type="CDD" id="cd01189">
    <property type="entry name" value="INT_ICEBs1_C_like"/>
    <property type="match status" value="1"/>
</dbReference>
<dbReference type="InterPro" id="IPR013762">
    <property type="entry name" value="Integrase-like_cat_sf"/>
</dbReference>
<gene>
    <name evidence="7" type="ORF">H9813_03860</name>
</gene>